<reference evidence="1 2" key="1">
    <citation type="journal article" date="2014" name="Genome Announc.">
        <title>Complete Genome Sequence of Hyphomicrobium nitrativorans Strain NL23, a Denitrifying Bacterium Isolated from Biofilm of a Methanol-Fed Denitrification System Treating Seawater at the Montreal Biodome.</title>
        <authorList>
            <person name="Martineau C."/>
            <person name="Villeneuve C."/>
            <person name="Mauffrey F."/>
            <person name="Villemur R."/>
        </authorList>
    </citation>
    <scope>NUCLEOTIDE SEQUENCE [LARGE SCALE GENOMIC DNA]</scope>
    <source>
        <strain evidence="1">NL23</strain>
    </source>
</reference>
<dbReference type="Proteomes" id="UP000018542">
    <property type="component" value="Chromosome"/>
</dbReference>
<sequence>MDKLIAILKSELERWNSGWSVGSFGAIGEFHQDNGEALDVSDTENLTRATARGAIRIVPHPDMQAVAYELLSPRARRWSQGMALCLPEDAALGAQRNVLTELGPDTDAIRPADRDGILFDIGLEQPQIDFCIRTSDPELLAVLRRNVGKTTFACEAGHAILHTHPHRVVLSKLGRAEVFQKIGGPDTGGKSPEGPHTHVLPKLLAARRTHSANTPIAEGLTPCAFLHPANPVIAPLGDDKPFDPADFARFQSYLGLYGPAAYVATKKAVWAAVEDGQDPGGMPEPGTRLERVALRNALRQMERQGEAMRNELLLKRVAAWRAAFDKLEDTDESETA</sequence>
<dbReference type="KEGG" id="hni:W911_07245"/>
<proteinExistence type="predicted"/>
<accession>V5SCK2</accession>
<dbReference type="RefSeq" id="WP_023786837.1">
    <property type="nucleotide sequence ID" value="NC_022997.1"/>
</dbReference>
<protein>
    <submittedName>
        <fullName evidence="1">Uncharacterized protein</fullName>
    </submittedName>
</protein>
<dbReference type="InterPro" id="IPR053838">
    <property type="entry name" value="DUF6925"/>
</dbReference>
<dbReference type="Pfam" id="PF21973">
    <property type="entry name" value="DUF6925"/>
    <property type="match status" value="1"/>
</dbReference>
<dbReference type="AlphaFoldDB" id="V5SCK2"/>
<keyword evidence="2" id="KW-1185">Reference proteome</keyword>
<dbReference type="STRING" id="1029756.W911_07245"/>
<evidence type="ECO:0000313" key="2">
    <source>
        <dbReference type="Proteomes" id="UP000018542"/>
    </source>
</evidence>
<organism evidence="1 2">
    <name type="scientific">Hyphomicrobium nitrativorans NL23</name>
    <dbReference type="NCBI Taxonomy" id="1029756"/>
    <lineage>
        <taxon>Bacteria</taxon>
        <taxon>Pseudomonadati</taxon>
        <taxon>Pseudomonadota</taxon>
        <taxon>Alphaproteobacteria</taxon>
        <taxon>Hyphomicrobiales</taxon>
        <taxon>Hyphomicrobiaceae</taxon>
        <taxon>Hyphomicrobium</taxon>
    </lineage>
</organism>
<dbReference type="HOGENOM" id="CLU_799107_0_0_5"/>
<evidence type="ECO:0000313" key="1">
    <source>
        <dbReference type="EMBL" id="AHB48217.1"/>
    </source>
</evidence>
<dbReference type="EMBL" id="CP006912">
    <property type="protein sequence ID" value="AHB48217.1"/>
    <property type="molecule type" value="Genomic_DNA"/>
</dbReference>
<dbReference type="OrthoDB" id="3569535at2"/>
<name>V5SCK2_9HYPH</name>
<gene>
    <name evidence="1" type="ORF">W911_07245</name>
</gene>
<dbReference type="PATRIC" id="fig|1029756.8.peg.1518"/>